<organism evidence="2 3">
    <name type="scientific">Schizopora paradoxa</name>
    <dbReference type="NCBI Taxonomy" id="27342"/>
    <lineage>
        <taxon>Eukaryota</taxon>
        <taxon>Fungi</taxon>
        <taxon>Dikarya</taxon>
        <taxon>Basidiomycota</taxon>
        <taxon>Agaricomycotina</taxon>
        <taxon>Agaricomycetes</taxon>
        <taxon>Hymenochaetales</taxon>
        <taxon>Schizoporaceae</taxon>
        <taxon>Schizopora</taxon>
    </lineage>
</organism>
<sequence length="423" mass="46550">MGRISSLNFNFGNRNGTSTSAPPSYADPPPPYTSTSPNFHPAITYTSLASLNSVYTPSPSIKSQLESALVKHVAELTASEQVKYLDVSGGRWVLNVQVFDVKQTKSQPNILALIKIKNQAYKFHFSGVIDDCPAMFMFYPSSSPPPPPPWLSTLTPCSEGEAGRRFGISKSVFTECCSATDDRNQTRQCINIDVSAKTLARDSEISLYSNFDNVAGVSNSTTNISAPPSYPYTDLPPPYSTNNAINTNTNSRSTSPNSRLNFTPSITYTSLASIFPPSPLLKFQLESAMVTHVSRLTPSEQVKLLDVVGGRWVFSVQVIKVAENTTYQSALALLKIKYHVFKFHFSTATSSSFSSSLSSPISTLTPYPEAELSSSSNSNVLMDYSGSSEYNVIRGLPSVQFREFPGQLRDRDCWNCWNYRLQE</sequence>
<accession>A0A0H2RP02</accession>
<reference evidence="2 3" key="1">
    <citation type="submission" date="2015-04" db="EMBL/GenBank/DDBJ databases">
        <title>Complete genome sequence of Schizopora paradoxa KUC8140, a cosmopolitan wood degrader in East Asia.</title>
        <authorList>
            <consortium name="DOE Joint Genome Institute"/>
            <person name="Min B."/>
            <person name="Park H."/>
            <person name="Jang Y."/>
            <person name="Kim J.-J."/>
            <person name="Kim K.H."/>
            <person name="Pangilinan J."/>
            <person name="Lipzen A."/>
            <person name="Riley R."/>
            <person name="Grigoriev I.V."/>
            <person name="Spatafora J.W."/>
            <person name="Choi I.-G."/>
        </authorList>
    </citation>
    <scope>NUCLEOTIDE SEQUENCE [LARGE SCALE GENOMIC DNA]</scope>
    <source>
        <strain evidence="2 3">KUC8140</strain>
    </source>
</reference>
<evidence type="ECO:0000256" key="1">
    <source>
        <dbReference type="SAM" id="MobiDB-lite"/>
    </source>
</evidence>
<dbReference type="AlphaFoldDB" id="A0A0H2RP02"/>
<evidence type="ECO:0000313" key="2">
    <source>
        <dbReference type="EMBL" id="KLO11203.1"/>
    </source>
</evidence>
<keyword evidence="3" id="KW-1185">Reference proteome</keyword>
<proteinExistence type="predicted"/>
<feature type="region of interest" description="Disordered" evidence="1">
    <location>
        <begin position="11"/>
        <end position="33"/>
    </location>
</feature>
<dbReference type="InParanoid" id="A0A0H2RP02"/>
<dbReference type="EMBL" id="KQ086006">
    <property type="protein sequence ID" value="KLO11203.1"/>
    <property type="molecule type" value="Genomic_DNA"/>
</dbReference>
<dbReference type="Proteomes" id="UP000053477">
    <property type="component" value="Unassembled WGS sequence"/>
</dbReference>
<gene>
    <name evidence="2" type="ORF">SCHPADRAFT_891765</name>
</gene>
<name>A0A0H2RP02_9AGAM</name>
<evidence type="ECO:0000313" key="3">
    <source>
        <dbReference type="Proteomes" id="UP000053477"/>
    </source>
</evidence>
<protein>
    <submittedName>
        <fullName evidence="2">Uncharacterized protein</fullName>
    </submittedName>
</protein>